<dbReference type="Pfam" id="PF03074">
    <property type="entry name" value="GCS"/>
    <property type="match status" value="1"/>
</dbReference>
<dbReference type="PANTHER" id="PTHR11164">
    <property type="entry name" value="GLUTAMATE CYSTEINE LIGASE"/>
    <property type="match status" value="1"/>
</dbReference>
<gene>
    <name evidence="11" type="ORF">RDWZM_005644</name>
</gene>
<keyword evidence="5 10" id="KW-0317">Glutathione biosynthesis</keyword>
<comment type="pathway">
    <text evidence="1 10">Sulfur metabolism; glutathione biosynthesis; glutathione from L-cysteine and L-glutamate: step 1/2.</text>
</comment>
<dbReference type="EC" id="6.3.2.2" evidence="3 10"/>
<dbReference type="InterPro" id="IPR004308">
    <property type="entry name" value="GCS"/>
</dbReference>
<dbReference type="OMA" id="IAHMFIR"/>
<keyword evidence="4 10" id="KW-0436">Ligase</keyword>
<dbReference type="GO" id="GO:0006750">
    <property type="term" value="P:glutathione biosynthetic process"/>
    <property type="evidence" value="ECO:0007669"/>
    <property type="project" value="UniProtKB-UniRule"/>
</dbReference>
<dbReference type="FunFam" id="3.30.590.50:FF:000007">
    <property type="entry name" value="Glutamate--cysteine ligase"/>
    <property type="match status" value="1"/>
</dbReference>
<evidence type="ECO:0000313" key="11">
    <source>
        <dbReference type="EMBL" id="KAJ6219832.1"/>
    </source>
</evidence>
<evidence type="ECO:0000256" key="10">
    <source>
        <dbReference type="RuleBase" id="RU367135"/>
    </source>
</evidence>
<comment type="caution">
    <text evidence="11">The sequence shown here is derived from an EMBL/GenBank/DDBJ whole genome shotgun (WGS) entry which is preliminary data.</text>
</comment>
<evidence type="ECO:0000256" key="2">
    <source>
        <dbReference type="ARBA" id="ARBA00008100"/>
    </source>
</evidence>
<dbReference type="AlphaFoldDB" id="A0A9Q0M6H1"/>
<organism evidence="11 12">
    <name type="scientific">Blomia tropicalis</name>
    <name type="common">Mite</name>
    <dbReference type="NCBI Taxonomy" id="40697"/>
    <lineage>
        <taxon>Eukaryota</taxon>
        <taxon>Metazoa</taxon>
        <taxon>Ecdysozoa</taxon>
        <taxon>Arthropoda</taxon>
        <taxon>Chelicerata</taxon>
        <taxon>Arachnida</taxon>
        <taxon>Acari</taxon>
        <taxon>Acariformes</taxon>
        <taxon>Sarcoptiformes</taxon>
        <taxon>Astigmata</taxon>
        <taxon>Glycyphagoidea</taxon>
        <taxon>Echimyopodidae</taxon>
        <taxon>Blomia</taxon>
    </lineage>
</organism>
<evidence type="ECO:0000256" key="3">
    <source>
        <dbReference type="ARBA" id="ARBA00012220"/>
    </source>
</evidence>
<protein>
    <recommendedName>
        <fullName evidence="3 10">Glutamate--cysteine ligase</fullName>
        <ecNumber evidence="3 10">6.3.2.2</ecNumber>
    </recommendedName>
    <alternativeName>
        <fullName evidence="9 10">Gamma-ECS</fullName>
    </alternativeName>
    <alternativeName>
        <fullName evidence="8 10">Gamma-glutamylcysteine synthetase</fullName>
    </alternativeName>
</protein>
<reference evidence="11" key="1">
    <citation type="submission" date="2022-12" db="EMBL/GenBank/DDBJ databases">
        <title>Genome assemblies of Blomia tropicalis.</title>
        <authorList>
            <person name="Cui Y."/>
        </authorList>
    </citation>
    <scope>NUCLEOTIDE SEQUENCE</scope>
    <source>
        <tissue evidence="11">Adult mites</tissue>
    </source>
</reference>
<evidence type="ECO:0000256" key="5">
    <source>
        <dbReference type="ARBA" id="ARBA00022684"/>
    </source>
</evidence>
<comment type="catalytic activity">
    <reaction evidence="10">
        <text>L-cysteine + L-glutamate + ATP = gamma-L-glutamyl-L-cysteine + ADP + phosphate + H(+)</text>
        <dbReference type="Rhea" id="RHEA:13285"/>
        <dbReference type="ChEBI" id="CHEBI:15378"/>
        <dbReference type="ChEBI" id="CHEBI:29985"/>
        <dbReference type="ChEBI" id="CHEBI:30616"/>
        <dbReference type="ChEBI" id="CHEBI:35235"/>
        <dbReference type="ChEBI" id="CHEBI:43474"/>
        <dbReference type="ChEBI" id="CHEBI:58173"/>
        <dbReference type="ChEBI" id="CHEBI:456216"/>
        <dbReference type="EC" id="6.3.2.2"/>
    </reaction>
</comment>
<name>A0A9Q0M6H1_BLOTA</name>
<evidence type="ECO:0000256" key="7">
    <source>
        <dbReference type="ARBA" id="ARBA00022840"/>
    </source>
</evidence>
<keyword evidence="12" id="KW-1185">Reference proteome</keyword>
<dbReference type="InterPro" id="IPR014746">
    <property type="entry name" value="Gln_synth/guanido_kin_cat_dom"/>
</dbReference>
<dbReference type="Proteomes" id="UP001142055">
    <property type="component" value="Chromosome 2"/>
</dbReference>
<evidence type="ECO:0000256" key="4">
    <source>
        <dbReference type="ARBA" id="ARBA00022598"/>
    </source>
</evidence>
<sequence>MGLLTVGEPLDWPETKKYASHVRSHGIDQFLHIFRARRNRRDETLKWGDEIEYMVVKFDHGNRKVRLSLRASTELLKQLQAAEDAGAVDLDSLWRPEFAAYMIEGTPGQPYGILPNRMERALMAKAVKEEEQGENISEMDEDVFEELEDHNDTITTMFNFLNQVEDNMRKRREEVRKLLHSDESVLSISVFSRAGTYDFCFPTSFVETVDGYSRSLFFPDQAINHGHPRFRTLSKHICDRRGSPANIQLPIFRDKKTPVPFVENFFQSMNIEKDQLSSDQLRQFKNISDEREVKFRKTDHVYMDAMGFGMGCCCLQVTFQAANLCEARLLYDQLTPLCPILMALSAASPTFRGYITDVDCRWSVISEAVDDRTPSERLGIDPTNGDKVRKIPKSRYDSIDLYICPGNEIYNDIPVLVDEEYYQKLIDGQVDPLLARHIAHLFIRDPLVLFKEKLNIDDSTESDHFENIQSTNWQTMRFKPPPANAQEIGWRVEFRPMEVQLTDEDNAALVIFIVLLTRLILSFKLDLLIPMSKVEENMKVAQRRAAATKERFWFRKGIVLPNCVVKHFARSKSLCEQAIKLSEQISLSGGTKIEKTKEAMYDSCVQLTANEIINGGGDNFVGLIPLLNVYLDSMEIDAVTRCRLTRYLNLIADRARGNIPTPASLMRDFITNHPDYNHDSIVNDSIQYDMLVQIAALQEDKIKFTDLLDTVKNMKAKKN</sequence>
<dbReference type="GO" id="GO:0005524">
    <property type="term" value="F:ATP binding"/>
    <property type="evidence" value="ECO:0007669"/>
    <property type="project" value="UniProtKB-UniRule"/>
</dbReference>
<keyword evidence="7 10" id="KW-0067">ATP-binding</keyword>
<dbReference type="EMBL" id="JAPWDV010000002">
    <property type="protein sequence ID" value="KAJ6219832.1"/>
    <property type="molecule type" value="Genomic_DNA"/>
</dbReference>
<dbReference type="GO" id="GO:0004357">
    <property type="term" value="F:glutamate-cysteine ligase activity"/>
    <property type="evidence" value="ECO:0007669"/>
    <property type="project" value="UniProtKB-UniRule"/>
</dbReference>
<dbReference type="Gene3D" id="3.30.590.50">
    <property type="match status" value="2"/>
</dbReference>
<evidence type="ECO:0000256" key="9">
    <source>
        <dbReference type="ARBA" id="ARBA00032122"/>
    </source>
</evidence>
<evidence type="ECO:0000256" key="1">
    <source>
        <dbReference type="ARBA" id="ARBA00005006"/>
    </source>
</evidence>
<evidence type="ECO:0000256" key="8">
    <source>
        <dbReference type="ARBA" id="ARBA00030585"/>
    </source>
</evidence>
<keyword evidence="6 10" id="KW-0547">Nucleotide-binding</keyword>
<comment type="similarity">
    <text evidence="2 10">Belongs to the glutamate--cysteine ligase type 3 family.</text>
</comment>
<evidence type="ECO:0000313" key="12">
    <source>
        <dbReference type="Proteomes" id="UP001142055"/>
    </source>
</evidence>
<dbReference type="PANTHER" id="PTHR11164:SF0">
    <property type="entry name" value="GLUTAMATE--CYSTEINE LIGASE CATALYTIC SUBUNIT"/>
    <property type="match status" value="1"/>
</dbReference>
<evidence type="ECO:0000256" key="6">
    <source>
        <dbReference type="ARBA" id="ARBA00022741"/>
    </source>
</evidence>
<accession>A0A9Q0M6H1</accession>
<dbReference type="SUPFAM" id="SSF55931">
    <property type="entry name" value="Glutamine synthetase/guanido kinase"/>
    <property type="match status" value="1"/>
</dbReference>
<dbReference type="GO" id="GO:0017109">
    <property type="term" value="C:glutamate-cysteine ligase complex"/>
    <property type="evidence" value="ECO:0007669"/>
    <property type="project" value="TreeGrafter"/>
</dbReference>
<proteinExistence type="inferred from homology"/>
<dbReference type="Gene3D" id="1.10.8.960">
    <property type="match status" value="1"/>
</dbReference>